<comment type="caution">
    <text evidence="1">The sequence shown here is derived from an EMBL/GenBank/DDBJ whole genome shotgun (WGS) entry which is preliminary data.</text>
</comment>
<protein>
    <submittedName>
        <fullName evidence="1">Uncharacterized protein</fullName>
    </submittedName>
</protein>
<reference evidence="1 2" key="1">
    <citation type="submission" date="2018-11" db="EMBL/GenBank/DDBJ databases">
        <title>Rhodococcus spongicola sp. nov. and Rhodococcus xishaensis sp. nov. from marine sponges.</title>
        <authorList>
            <person name="Li L."/>
            <person name="Lin H.W."/>
        </authorList>
    </citation>
    <scope>NUCLEOTIDE SEQUENCE [LARGE SCALE GENOMIC DNA]</scope>
    <source>
        <strain evidence="1 2">LHW50502</strain>
    </source>
</reference>
<evidence type="ECO:0000313" key="1">
    <source>
        <dbReference type="EMBL" id="RVW01480.1"/>
    </source>
</evidence>
<dbReference type="EMBL" id="RKLN01000005">
    <property type="protein sequence ID" value="RVW01480.1"/>
    <property type="molecule type" value="Genomic_DNA"/>
</dbReference>
<gene>
    <name evidence="1" type="ORF">EF834_13625</name>
</gene>
<dbReference type="Proteomes" id="UP000284333">
    <property type="component" value="Unassembled WGS sequence"/>
</dbReference>
<name>A0A3S3ACS1_9NOCA</name>
<dbReference type="AlphaFoldDB" id="A0A3S3ACS1"/>
<proteinExistence type="predicted"/>
<keyword evidence="2" id="KW-1185">Reference proteome</keyword>
<sequence length="82" mass="9215">MEWMPEGPRSLLLIVGIALAIPTVKSLGSRWELTRAIVPEDGSELVVRNPHPEFAREAVALGARQLSDRVNPVGWWKRREAM</sequence>
<accession>A0A3S3ACS1</accession>
<organism evidence="1 2">
    <name type="scientific">Rhodococcus spongiicola</name>
    <dbReference type="NCBI Taxonomy" id="2487352"/>
    <lineage>
        <taxon>Bacteria</taxon>
        <taxon>Bacillati</taxon>
        <taxon>Actinomycetota</taxon>
        <taxon>Actinomycetes</taxon>
        <taxon>Mycobacteriales</taxon>
        <taxon>Nocardiaceae</taxon>
        <taxon>Rhodococcus</taxon>
    </lineage>
</organism>
<evidence type="ECO:0000313" key="2">
    <source>
        <dbReference type="Proteomes" id="UP000284333"/>
    </source>
</evidence>